<dbReference type="STRING" id="441119.SAMN04488047_10656"/>
<accession>A0A1I5Q405</accession>
<organism evidence="6 7">
    <name type="scientific">Tranquillimonas alkanivorans</name>
    <dbReference type="NCBI Taxonomy" id="441119"/>
    <lineage>
        <taxon>Bacteria</taxon>
        <taxon>Pseudomonadati</taxon>
        <taxon>Pseudomonadota</taxon>
        <taxon>Alphaproteobacteria</taxon>
        <taxon>Rhodobacterales</taxon>
        <taxon>Roseobacteraceae</taxon>
        <taxon>Tranquillimonas</taxon>
    </lineage>
</organism>
<dbReference type="GO" id="GO:0045892">
    <property type="term" value="P:negative regulation of DNA-templated transcription"/>
    <property type="evidence" value="ECO:0007669"/>
    <property type="project" value="TreeGrafter"/>
</dbReference>
<sequence>MSDRPAKKQNTLFVGALAKGLKLLRAFDETHTDLSLGDLASRTGLDKSAVQRLANTLHVEGMLVKDPATRRYRPSHQWLEMAYAYYWSDPLIGRAMPKLIELSRDIGETVNLAELSGEHIIYALRLPTQRTHFAATIAGRRLPALSTSAGRAMLATWRPEDREAAVRDWPIASFTPATTRDRGTIRDLIEDAAVRGYAISRSEVILNEVGVAAPIVAPDGRAAAAIHVSVSGHSYDLDRINRDIAPAIQDAANTILA</sequence>
<gene>
    <name evidence="6" type="ORF">SAMN04488047_10656</name>
</gene>
<protein>
    <submittedName>
        <fullName evidence="6">Transcriptional regulator, IclR family</fullName>
    </submittedName>
</protein>
<dbReference type="Pfam" id="PF01614">
    <property type="entry name" value="IclR_C"/>
    <property type="match status" value="1"/>
</dbReference>
<dbReference type="PROSITE" id="PS51078">
    <property type="entry name" value="ICLR_ED"/>
    <property type="match status" value="1"/>
</dbReference>
<evidence type="ECO:0000313" key="7">
    <source>
        <dbReference type="Proteomes" id="UP000199356"/>
    </source>
</evidence>
<evidence type="ECO:0000256" key="2">
    <source>
        <dbReference type="ARBA" id="ARBA00023125"/>
    </source>
</evidence>
<keyword evidence="3" id="KW-0804">Transcription</keyword>
<proteinExistence type="predicted"/>
<dbReference type="InterPro" id="IPR036390">
    <property type="entry name" value="WH_DNA-bd_sf"/>
</dbReference>
<feature type="domain" description="IclR-ED" evidence="5">
    <location>
        <begin position="77"/>
        <end position="257"/>
    </location>
</feature>
<dbReference type="RefSeq" id="WP_245759218.1">
    <property type="nucleotide sequence ID" value="NZ_FOXA01000006.1"/>
</dbReference>
<dbReference type="InterPro" id="IPR029016">
    <property type="entry name" value="GAF-like_dom_sf"/>
</dbReference>
<dbReference type="InterPro" id="IPR036388">
    <property type="entry name" value="WH-like_DNA-bd_sf"/>
</dbReference>
<dbReference type="Proteomes" id="UP000199356">
    <property type="component" value="Unassembled WGS sequence"/>
</dbReference>
<feature type="domain" description="HTH iclR-type" evidence="4">
    <location>
        <begin position="14"/>
        <end position="76"/>
    </location>
</feature>
<dbReference type="Gene3D" id="1.10.10.10">
    <property type="entry name" value="Winged helix-like DNA-binding domain superfamily/Winged helix DNA-binding domain"/>
    <property type="match status" value="1"/>
</dbReference>
<evidence type="ECO:0000256" key="3">
    <source>
        <dbReference type="ARBA" id="ARBA00023163"/>
    </source>
</evidence>
<dbReference type="AlphaFoldDB" id="A0A1I5Q405"/>
<keyword evidence="7" id="KW-1185">Reference proteome</keyword>
<dbReference type="SUPFAM" id="SSF55781">
    <property type="entry name" value="GAF domain-like"/>
    <property type="match status" value="1"/>
</dbReference>
<dbReference type="EMBL" id="FOXA01000006">
    <property type="protein sequence ID" value="SFP40942.1"/>
    <property type="molecule type" value="Genomic_DNA"/>
</dbReference>
<keyword evidence="1" id="KW-0805">Transcription regulation</keyword>
<reference evidence="6 7" key="1">
    <citation type="submission" date="2016-10" db="EMBL/GenBank/DDBJ databases">
        <authorList>
            <person name="de Groot N.N."/>
        </authorList>
    </citation>
    <scope>NUCLEOTIDE SEQUENCE [LARGE SCALE GENOMIC DNA]</scope>
    <source>
        <strain evidence="6 7">DSM 19547</strain>
    </source>
</reference>
<dbReference type="PROSITE" id="PS51077">
    <property type="entry name" value="HTH_ICLR"/>
    <property type="match status" value="1"/>
</dbReference>
<dbReference type="InterPro" id="IPR005471">
    <property type="entry name" value="Tscrpt_reg_IclR_N"/>
</dbReference>
<dbReference type="Pfam" id="PF09339">
    <property type="entry name" value="HTH_IclR"/>
    <property type="match status" value="1"/>
</dbReference>
<dbReference type="PANTHER" id="PTHR30136:SF34">
    <property type="entry name" value="TRANSCRIPTIONAL REGULATOR"/>
    <property type="match status" value="1"/>
</dbReference>
<dbReference type="Gene3D" id="3.30.450.40">
    <property type="match status" value="1"/>
</dbReference>
<name>A0A1I5Q405_9RHOB</name>
<dbReference type="SUPFAM" id="SSF46785">
    <property type="entry name" value="Winged helix' DNA-binding domain"/>
    <property type="match status" value="1"/>
</dbReference>
<dbReference type="GO" id="GO:0003677">
    <property type="term" value="F:DNA binding"/>
    <property type="evidence" value="ECO:0007669"/>
    <property type="project" value="UniProtKB-KW"/>
</dbReference>
<dbReference type="InterPro" id="IPR050707">
    <property type="entry name" value="HTH_MetabolicPath_Reg"/>
</dbReference>
<evidence type="ECO:0000256" key="1">
    <source>
        <dbReference type="ARBA" id="ARBA00023015"/>
    </source>
</evidence>
<keyword evidence="2" id="KW-0238">DNA-binding</keyword>
<dbReference type="PANTHER" id="PTHR30136">
    <property type="entry name" value="HELIX-TURN-HELIX TRANSCRIPTIONAL REGULATOR, ICLR FAMILY"/>
    <property type="match status" value="1"/>
</dbReference>
<dbReference type="GO" id="GO:0003700">
    <property type="term" value="F:DNA-binding transcription factor activity"/>
    <property type="evidence" value="ECO:0007669"/>
    <property type="project" value="TreeGrafter"/>
</dbReference>
<dbReference type="InterPro" id="IPR014757">
    <property type="entry name" value="Tscrpt_reg_IclR_C"/>
</dbReference>
<evidence type="ECO:0000313" key="6">
    <source>
        <dbReference type="EMBL" id="SFP40942.1"/>
    </source>
</evidence>
<evidence type="ECO:0000259" key="4">
    <source>
        <dbReference type="PROSITE" id="PS51077"/>
    </source>
</evidence>
<evidence type="ECO:0000259" key="5">
    <source>
        <dbReference type="PROSITE" id="PS51078"/>
    </source>
</evidence>
<dbReference type="SMART" id="SM00346">
    <property type="entry name" value="HTH_ICLR"/>
    <property type="match status" value="1"/>
</dbReference>